<keyword evidence="1" id="KW-0378">Hydrolase</keyword>
<proteinExistence type="predicted"/>
<name>A0A395SLP0_9HYPO</name>
<comment type="caution">
    <text evidence="1">The sequence shown here is derived from an EMBL/GenBank/DDBJ whole genome shotgun (WGS) entry which is preliminary data.</text>
</comment>
<dbReference type="GO" id="GO:0004386">
    <property type="term" value="F:helicase activity"/>
    <property type="evidence" value="ECO:0007669"/>
    <property type="project" value="UniProtKB-KW"/>
</dbReference>
<dbReference type="Proteomes" id="UP000266234">
    <property type="component" value="Unassembled WGS sequence"/>
</dbReference>
<keyword evidence="2" id="KW-1185">Reference proteome</keyword>
<dbReference type="STRING" id="694270.A0A395SLP0"/>
<gene>
    <name evidence="1" type="ORF">FLONG3_6372</name>
</gene>
<evidence type="ECO:0000313" key="2">
    <source>
        <dbReference type="Proteomes" id="UP000266234"/>
    </source>
</evidence>
<organism evidence="1 2">
    <name type="scientific">Fusarium longipes</name>
    <dbReference type="NCBI Taxonomy" id="694270"/>
    <lineage>
        <taxon>Eukaryota</taxon>
        <taxon>Fungi</taxon>
        <taxon>Dikarya</taxon>
        <taxon>Ascomycota</taxon>
        <taxon>Pezizomycotina</taxon>
        <taxon>Sordariomycetes</taxon>
        <taxon>Hypocreomycetidae</taxon>
        <taxon>Hypocreales</taxon>
        <taxon>Nectriaceae</taxon>
        <taxon>Fusarium</taxon>
    </lineage>
</organism>
<keyword evidence="1" id="KW-0547">Nucleotide-binding</keyword>
<accession>A0A395SLP0</accession>
<dbReference type="OrthoDB" id="6513042at2759"/>
<dbReference type="EMBL" id="PXOG01000142">
    <property type="protein sequence ID" value="RGP73354.1"/>
    <property type="molecule type" value="Genomic_DNA"/>
</dbReference>
<keyword evidence="1" id="KW-0347">Helicase</keyword>
<reference evidence="1 2" key="1">
    <citation type="journal article" date="2018" name="PLoS Pathog.">
        <title>Evolution of structural diversity of trichothecenes, a family of toxins produced by plant pathogenic and entomopathogenic fungi.</title>
        <authorList>
            <person name="Proctor R.H."/>
            <person name="McCormick S.P."/>
            <person name="Kim H.S."/>
            <person name="Cardoza R.E."/>
            <person name="Stanley A.M."/>
            <person name="Lindo L."/>
            <person name="Kelly A."/>
            <person name="Brown D.W."/>
            <person name="Lee T."/>
            <person name="Vaughan M.M."/>
            <person name="Alexander N.J."/>
            <person name="Busman M."/>
            <person name="Gutierrez S."/>
        </authorList>
    </citation>
    <scope>NUCLEOTIDE SEQUENCE [LARGE SCALE GENOMIC DNA]</scope>
    <source>
        <strain evidence="1 2">NRRL 20695</strain>
    </source>
</reference>
<dbReference type="AlphaFoldDB" id="A0A395SLP0"/>
<keyword evidence="1" id="KW-0067">ATP-binding</keyword>
<evidence type="ECO:0000313" key="1">
    <source>
        <dbReference type="EMBL" id="RGP73354.1"/>
    </source>
</evidence>
<sequence>MDDKTKAVSEDLTPTQLKMYDGVRGRMALHREVLRGAKSEAPSSGIRCPSRSMATLETHGKSSSLRSLPTINFLDIDDDAYAESIVEEALPEDRARFRGYLSSRPLGLGMITAGASFGRTTAGAAATLALEAKVGKVLCSGPTNVAIDNFSHRLFGHSQAIVDRYNKGKDLSDYTRRCYKLIIRAYNVEHELAALTALLRDPNVGDKAAPTSVWKLPSKWKLPLSCAFWLLLDLGSPAAGWELHHDDPVYVRELHDRIAKGQEFAPLREVAKGTITWEQFGKTCSQKLYGDMIEGFQVSLVNNADLLCVTPSASDSIRDQMHLRMSLSRKQCTNRDIIRL</sequence>
<protein>
    <submittedName>
        <fullName evidence="1">DNA helicase</fullName>
    </submittedName>
</protein>